<name>A0A6J2YJU5_SITOR</name>
<dbReference type="GO" id="GO:0046380">
    <property type="term" value="P:N-acetylneuraminate biosynthetic process"/>
    <property type="evidence" value="ECO:0007669"/>
    <property type="project" value="TreeGrafter"/>
</dbReference>
<dbReference type="InterPro" id="IPR006439">
    <property type="entry name" value="HAD-SF_hydro_IA"/>
</dbReference>
<evidence type="ECO:0000256" key="3">
    <source>
        <dbReference type="ARBA" id="ARBA00022842"/>
    </source>
</evidence>
<dbReference type="PANTHER" id="PTHR46470">
    <property type="entry name" value="N-ACYLNEURAMINATE-9-PHOSPHATASE"/>
    <property type="match status" value="1"/>
</dbReference>
<organism evidence="4 5">
    <name type="scientific">Sitophilus oryzae</name>
    <name type="common">Rice weevil</name>
    <name type="synonym">Curculio oryzae</name>
    <dbReference type="NCBI Taxonomy" id="7048"/>
    <lineage>
        <taxon>Eukaryota</taxon>
        <taxon>Metazoa</taxon>
        <taxon>Ecdysozoa</taxon>
        <taxon>Arthropoda</taxon>
        <taxon>Hexapoda</taxon>
        <taxon>Insecta</taxon>
        <taxon>Pterygota</taxon>
        <taxon>Neoptera</taxon>
        <taxon>Endopterygota</taxon>
        <taxon>Coleoptera</taxon>
        <taxon>Polyphaga</taxon>
        <taxon>Cucujiformia</taxon>
        <taxon>Curculionidae</taxon>
        <taxon>Dryophthorinae</taxon>
        <taxon>Sitophilus</taxon>
    </lineage>
</organism>
<dbReference type="InParanoid" id="A0A6J2YJU5"/>
<dbReference type="SFLD" id="SFLDS00003">
    <property type="entry name" value="Haloacid_Dehalogenase"/>
    <property type="match status" value="1"/>
</dbReference>
<dbReference type="Gene3D" id="1.20.120.710">
    <property type="entry name" value="Haloacid dehalogenase hydrolase-like domain"/>
    <property type="match status" value="1"/>
</dbReference>
<dbReference type="InterPro" id="IPR011950">
    <property type="entry name" value="HAD-SF_hydro_IA_CTE7"/>
</dbReference>
<dbReference type="NCBIfam" id="TIGR01549">
    <property type="entry name" value="HAD-SF-IA-v1"/>
    <property type="match status" value="1"/>
</dbReference>
<protein>
    <submittedName>
        <fullName evidence="5">N-acylneuraminate-9-phosphatase isoform X1</fullName>
    </submittedName>
</protein>
<dbReference type="GeneID" id="115887983"/>
<dbReference type="NCBIfam" id="TIGR02253">
    <property type="entry name" value="CTE7"/>
    <property type="match status" value="1"/>
</dbReference>
<comment type="cofactor">
    <cofactor evidence="1">
        <name>Mg(2+)</name>
        <dbReference type="ChEBI" id="CHEBI:18420"/>
    </cofactor>
</comment>
<keyword evidence="2" id="KW-0378">Hydrolase</keyword>
<dbReference type="AlphaFoldDB" id="A0A6J2YJU5"/>
<gene>
    <name evidence="5" type="primary">LOC115887983</name>
</gene>
<dbReference type="InterPro" id="IPR036412">
    <property type="entry name" value="HAD-like_sf"/>
</dbReference>
<dbReference type="InterPro" id="IPR023214">
    <property type="entry name" value="HAD_sf"/>
</dbReference>
<dbReference type="InterPro" id="IPR041492">
    <property type="entry name" value="HAD_2"/>
</dbReference>
<proteinExistence type="predicted"/>
<evidence type="ECO:0000313" key="5">
    <source>
        <dbReference type="RefSeq" id="XP_030763419.1"/>
    </source>
</evidence>
<accession>A0A6J2YJU5</accession>
<keyword evidence="4" id="KW-1185">Reference proteome</keyword>
<keyword evidence="3" id="KW-0460">Magnesium</keyword>
<evidence type="ECO:0000256" key="1">
    <source>
        <dbReference type="ARBA" id="ARBA00001946"/>
    </source>
</evidence>
<sequence>METTLENKARHMDVRCILFDLDNTLIQTRKGDAEACDKIANDLRNRYQISKDKATSICTSFLKNFRQCPENTLMNLDTWRTLLWSQALGEQFRHDADKIYKKWLTQRYQHLALSKKLTILLKNLRKKYQIGIITNGTSSAQWEKIDMLNIRDLFDIILVSGDLVCEKPDRRIFWKACDELHVNPKHCLIVGDKLETDILGGVEAQLGGTVWVPLSRPFTLKQDDPVPDYVIHDVMELRWLLDDVADAEKGRFCPEDDCNSNGSDFS</sequence>
<dbReference type="SUPFAM" id="SSF56784">
    <property type="entry name" value="HAD-like"/>
    <property type="match status" value="1"/>
</dbReference>
<dbReference type="KEGG" id="soy:115887983"/>
<dbReference type="GO" id="GO:0050124">
    <property type="term" value="F:N-acylneuraminate-9-phosphatase activity"/>
    <property type="evidence" value="ECO:0007669"/>
    <property type="project" value="TreeGrafter"/>
</dbReference>
<dbReference type="Proteomes" id="UP000504635">
    <property type="component" value="Unplaced"/>
</dbReference>
<dbReference type="PANTHER" id="PTHR46470:SF3">
    <property type="entry name" value="N-ACYLNEURAMINATE-9-PHOSPHATASE"/>
    <property type="match status" value="1"/>
</dbReference>
<dbReference type="OrthoDB" id="1694274at2759"/>
<dbReference type="FunCoup" id="A0A6J2YJU5">
    <property type="interactions" value="589"/>
</dbReference>
<dbReference type="Pfam" id="PF13419">
    <property type="entry name" value="HAD_2"/>
    <property type="match status" value="1"/>
</dbReference>
<dbReference type="PRINTS" id="PR00413">
    <property type="entry name" value="HADHALOGNASE"/>
</dbReference>
<dbReference type="Gene3D" id="3.40.50.1000">
    <property type="entry name" value="HAD superfamily/HAD-like"/>
    <property type="match status" value="1"/>
</dbReference>
<dbReference type="RefSeq" id="XP_030763419.1">
    <property type="nucleotide sequence ID" value="XM_030907559.1"/>
</dbReference>
<evidence type="ECO:0000256" key="2">
    <source>
        <dbReference type="ARBA" id="ARBA00022801"/>
    </source>
</evidence>
<reference evidence="5" key="1">
    <citation type="submission" date="2025-08" db="UniProtKB">
        <authorList>
            <consortium name="RefSeq"/>
        </authorList>
    </citation>
    <scope>IDENTIFICATION</scope>
    <source>
        <tissue evidence="5">Gonads</tissue>
    </source>
</reference>
<evidence type="ECO:0000313" key="4">
    <source>
        <dbReference type="Proteomes" id="UP000504635"/>
    </source>
</evidence>
<dbReference type="InterPro" id="IPR051400">
    <property type="entry name" value="HAD-like_hydrolase"/>
</dbReference>
<dbReference type="SFLD" id="SFLDG01129">
    <property type="entry name" value="C1.5:_HAD__Beta-PGM__Phosphata"/>
    <property type="match status" value="1"/>
</dbReference>